<name>A0A1G7TNJ7_9GAMM</name>
<evidence type="ECO:0000313" key="3">
    <source>
        <dbReference type="EMBL" id="SDG36594.1"/>
    </source>
</evidence>
<evidence type="ECO:0000313" key="4">
    <source>
        <dbReference type="Proteomes" id="UP000198641"/>
    </source>
</evidence>
<dbReference type="AlphaFoldDB" id="A0A1G7TNJ7"/>
<evidence type="ECO:0000256" key="1">
    <source>
        <dbReference type="SAM" id="Phobius"/>
    </source>
</evidence>
<feature type="domain" description="Type IV pilin Tt1218-like" evidence="2">
    <location>
        <begin position="28"/>
        <end position="74"/>
    </location>
</feature>
<accession>A0A1G7TNJ7</accession>
<organism evidence="3 4">
    <name type="scientific">Onishia taeanensis</name>
    <dbReference type="NCBI Taxonomy" id="284577"/>
    <lineage>
        <taxon>Bacteria</taxon>
        <taxon>Pseudomonadati</taxon>
        <taxon>Pseudomonadota</taxon>
        <taxon>Gammaproteobacteria</taxon>
        <taxon>Oceanospirillales</taxon>
        <taxon>Halomonadaceae</taxon>
        <taxon>Onishia</taxon>
    </lineage>
</organism>
<keyword evidence="1" id="KW-0812">Transmembrane</keyword>
<keyword evidence="1" id="KW-1133">Transmembrane helix</keyword>
<proteinExistence type="predicted"/>
<dbReference type="Pfam" id="PF22150">
    <property type="entry name" value="Tt1218-like"/>
    <property type="match status" value="1"/>
</dbReference>
<reference evidence="3 4" key="1">
    <citation type="submission" date="2016-10" db="EMBL/GenBank/DDBJ databases">
        <authorList>
            <person name="de Groot N.N."/>
        </authorList>
    </citation>
    <scope>NUCLEOTIDE SEQUENCE [LARGE SCALE GENOMIC DNA]</scope>
    <source>
        <strain evidence="3 4">BH539</strain>
    </source>
</reference>
<dbReference type="Pfam" id="PF07963">
    <property type="entry name" value="N_methyl"/>
    <property type="match status" value="1"/>
</dbReference>
<dbReference type="Proteomes" id="UP000198641">
    <property type="component" value="Unassembled WGS sequence"/>
</dbReference>
<dbReference type="STRING" id="284577.SAMN05216571_11120"/>
<keyword evidence="1" id="KW-0472">Membrane</keyword>
<dbReference type="NCBIfam" id="TIGR02523">
    <property type="entry name" value="type_IV_pilV"/>
    <property type="match status" value="1"/>
</dbReference>
<protein>
    <submittedName>
        <fullName evidence="3">Type IV pilus assembly protein PilV</fullName>
    </submittedName>
</protein>
<dbReference type="EMBL" id="FNCI01000011">
    <property type="protein sequence ID" value="SDG36594.1"/>
    <property type="molecule type" value="Genomic_DNA"/>
</dbReference>
<sequence>MTRQSGVSLIEVLIALLVLGIGILGMVALQTRSLALDREAYLRSQAESLAYDLGDRIRANEDQLNTYAIAIKDGKPSGSSLAKRDLTDWLGDIASALPGGDGSVVVNGDEAVITVEWSSSPSLGGNKQRFETWVRP</sequence>
<feature type="transmembrane region" description="Helical" evidence="1">
    <location>
        <begin position="6"/>
        <end position="29"/>
    </location>
</feature>
<dbReference type="InterPro" id="IPR054402">
    <property type="entry name" value="Tt1218-like_dom"/>
</dbReference>
<evidence type="ECO:0000259" key="2">
    <source>
        <dbReference type="Pfam" id="PF22150"/>
    </source>
</evidence>
<dbReference type="NCBIfam" id="TIGR02532">
    <property type="entry name" value="IV_pilin_GFxxxE"/>
    <property type="match status" value="1"/>
</dbReference>
<dbReference type="InterPro" id="IPR013362">
    <property type="entry name" value="Pilus_4_PilV"/>
</dbReference>
<gene>
    <name evidence="3" type="ORF">SAMN05216571_11120</name>
</gene>
<dbReference type="InterPro" id="IPR012902">
    <property type="entry name" value="N_methyl_site"/>
</dbReference>
<dbReference type="OrthoDB" id="7031035at2"/>
<keyword evidence="4" id="KW-1185">Reference proteome</keyword>
<dbReference type="RefSeq" id="WP_092527025.1">
    <property type="nucleotide sequence ID" value="NZ_FNCI01000011.1"/>
</dbReference>